<feature type="region of interest" description="Disordered" evidence="1">
    <location>
        <begin position="138"/>
        <end position="158"/>
    </location>
</feature>
<dbReference type="OrthoDB" id="2422840at2759"/>
<proteinExistence type="predicted"/>
<feature type="compositionally biased region" description="Low complexity" evidence="1">
    <location>
        <begin position="797"/>
        <end position="810"/>
    </location>
</feature>
<feature type="compositionally biased region" description="Polar residues" evidence="1">
    <location>
        <begin position="147"/>
        <end position="158"/>
    </location>
</feature>
<dbReference type="EMBL" id="KN834774">
    <property type="protein sequence ID" value="KIK60708.1"/>
    <property type="molecule type" value="Genomic_DNA"/>
</dbReference>
<feature type="region of interest" description="Disordered" evidence="1">
    <location>
        <begin position="446"/>
        <end position="502"/>
    </location>
</feature>
<feature type="compositionally biased region" description="Polar residues" evidence="1">
    <location>
        <begin position="784"/>
        <end position="796"/>
    </location>
</feature>
<feature type="compositionally biased region" description="Basic and acidic residues" evidence="1">
    <location>
        <begin position="981"/>
        <end position="996"/>
    </location>
</feature>
<feature type="compositionally biased region" description="Low complexity" evidence="1">
    <location>
        <begin position="476"/>
        <end position="488"/>
    </location>
</feature>
<feature type="compositionally biased region" description="Basic and acidic residues" evidence="1">
    <location>
        <begin position="762"/>
        <end position="783"/>
    </location>
</feature>
<sequence>MGIFEEAERDAALRAHIRQLLYAYATEHLTINHVEFTEQAVAELLSESLRPCPMTNSFSIRLPEQPFDVLARLYSLHSLDPSTFDETPSIPPGAIQYLRKSLAKINPGKAAKSHSQHAVESNDYECYTPDERFESILSRRARKETPSPGSNASRTSLDTTHNTFLISAQVNTLIPLPVPPVEEPANTIHVDSVLNATYGLSKETTPKVRDLLRSIIALSQPRPTYFDRYLDPRTRPDSPLLFRPTSLLDPGPEFTPIFPRRRMPHNELAKVSRAPKPTSKPGLFTNRPDKPAAVALEPLRSAAQLGTKLTLVKTEEEDEEAELRRESMQLVDGWETYHSSPIQALTIRLGRSSSNPSSVATPHSSQEEVDQLDFDWTISSPNTELTPIKLLKDFRMDLPALPRSERIGLGGTATKGKPKRIGAKQSYTALIFESVVQKKTSYIDAHPTVHIPETPMRRPKDQSGRAGDNPSPLPPKSSSKSTSGLSTSILGQPTTSLLEGDGGTGFANAGIGVDSFESDLNTIPGFRDLREEDPKALIMKEKLNVKGDGKGLLMEVPNLPPPNDHSPNNDVLFLAKRMSEYILPLGAKLLGGNAVPMNNGLKTYQFLRKAKGVQSITLELSWVPFSVSDPLPTNEEMLGVDTTDYIDNHLGFVRAFERMGMTKERGLEKANELIRRVSETCEVGASDQHSQSQLAHERIWSEWSDRSDRANEKIVGEVSEDSKLWKMDAIILSREERRRLTGLESGHSGMKGKISDSASEEQQEKYLDADGRVEDTMDGDDQRQSLSAPSADTIMNSESPSLSPLASVPPSGSAYPAASHCASGLSPASVLPPALDFILATQAGETGDSQGQEYMLPQIETEFGIPIDLPIVGECRDDSLLDGNKDFGCDFGILPCNEDGYGFGFGYDEGFDSDKENRDPSLPAQNYAGGSALTPPRNVRGMGDWMGHDDASLPSRYAAEEVEGDHNRPAKRRRLDGWGAQHEHEEYSQDAEGRSSYRRLDGCEQEQEQSIADSGIGFMDHSLSGFLPAHTRDGDGPDDSRFRYMVEMGPCSNVTRMDDHAPRMELDHPVEEGLGVLHDTNRGKANVLRPLPVQYKDSDIAPIESQTVIDTQSPLLDHACDLQLSLVVRGAPTFPHLQIPSDLTFHDHPSGIADFVKLRAKKLRTPSPALNLPSTIDDSISEDCHGDRNVAAASRTAPDSLFDKNTLRLPPVEDRMLPTSAHWYIASMNLLQKQALVRSLRSESCGIGLVERGYLEGVDLIIDPNTAVIFFNLLSLPAEIDPLTKRLCSHSWRYDTILVVFEAFAPSLALKPESNASQSKALRAYTPPVIKAVRKLRRDLALAEAYDNKRAECQVLIAFADTVKEAAMYARLVGNDAERRDNDGMIWGDRGWLEEEAEDEESLATAEYMNPFAACVVLCQVNIDEFLGMGSEERIRRFRLHVGHYRITKLNEVISHGVQASVQHGATLWR</sequence>
<evidence type="ECO:0000256" key="1">
    <source>
        <dbReference type="SAM" id="MobiDB-lite"/>
    </source>
</evidence>
<keyword evidence="3" id="KW-1185">Reference proteome</keyword>
<dbReference type="Proteomes" id="UP000053593">
    <property type="component" value="Unassembled WGS sequence"/>
</dbReference>
<feature type="region of interest" description="Disordered" evidence="1">
    <location>
        <begin position="742"/>
        <end position="810"/>
    </location>
</feature>
<protein>
    <submittedName>
        <fullName evidence="2">Unplaced genomic scaffold GYMLUscaffold_26, whole genome shotgun sequence</fullName>
    </submittedName>
</protein>
<reference evidence="2 3" key="1">
    <citation type="submission" date="2014-04" db="EMBL/GenBank/DDBJ databases">
        <title>Evolutionary Origins and Diversification of the Mycorrhizal Mutualists.</title>
        <authorList>
            <consortium name="DOE Joint Genome Institute"/>
            <consortium name="Mycorrhizal Genomics Consortium"/>
            <person name="Kohler A."/>
            <person name="Kuo A."/>
            <person name="Nagy L.G."/>
            <person name="Floudas D."/>
            <person name="Copeland A."/>
            <person name="Barry K.W."/>
            <person name="Cichocki N."/>
            <person name="Veneault-Fourrey C."/>
            <person name="LaButti K."/>
            <person name="Lindquist E.A."/>
            <person name="Lipzen A."/>
            <person name="Lundell T."/>
            <person name="Morin E."/>
            <person name="Murat C."/>
            <person name="Riley R."/>
            <person name="Ohm R."/>
            <person name="Sun H."/>
            <person name="Tunlid A."/>
            <person name="Henrissat B."/>
            <person name="Grigoriev I.V."/>
            <person name="Hibbett D.S."/>
            <person name="Martin F."/>
        </authorList>
    </citation>
    <scope>NUCLEOTIDE SEQUENCE [LARGE SCALE GENOMIC DNA]</scope>
    <source>
        <strain evidence="2 3">FD-317 M1</strain>
    </source>
</reference>
<evidence type="ECO:0000313" key="3">
    <source>
        <dbReference type="Proteomes" id="UP000053593"/>
    </source>
</evidence>
<dbReference type="HOGENOM" id="CLU_272015_0_0_1"/>
<gene>
    <name evidence="2" type="ORF">GYMLUDRAFT_261288</name>
</gene>
<feature type="region of interest" description="Disordered" evidence="1">
    <location>
        <begin position="959"/>
        <end position="996"/>
    </location>
</feature>
<name>A0A0D0CX13_9AGAR</name>
<evidence type="ECO:0000313" key="2">
    <source>
        <dbReference type="EMBL" id="KIK60708.1"/>
    </source>
</evidence>
<accession>A0A0D0CX13</accession>
<organism evidence="2 3">
    <name type="scientific">Collybiopsis luxurians FD-317 M1</name>
    <dbReference type="NCBI Taxonomy" id="944289"/>
    <lineage>
        <taxon>Eukaryota</taxon>
        <taxon>Fungi</taxon>
        <taxon>Dikarya</taxon>
        <taxon>Basidiomycota</taxon>
        <taxon>Agaricomycotina</taxon>
        <taxon>Agaricomycetes</taxon>
        <taxon>Agaricomycetidae</taxon>
        <taxon>Agaricales</taxon>
        <taxon>Marasmiineae</taxon>
        <taxon>Omphalotaceae</taxon>
        <taxon>Collybiopsis</taxon>
        <taxon>Collybiopsis luxurians</taxon>
    </lineage>
</organism>
<feature type="region of interest" description="Disordered" evidence="1">
    <location>
        <begin position="912"/>
        <end position="935"/>
    </location>
</feature>